<keyword evidence="1" id="KW-0812">Transmembrane</keyword>
<dbReference type="InParanoid" id="A0A7R8UCV5"/>
<keyword evidence="1" id="KW-0472">Membrane</keyword>
<sequence>MGELALNWIDYLVIVIALSLLIYFSYRYAAQLSKLQTSVLSERLEQNTRQNENRIRCQPINTPHTPTFYTVAAVVMSTNPSSSTRNTENTENVQELPPSYDEAIFYPISKAMVTVRNETEPA</sequence>
<evidence type="ECO:0000313" key="3">
    <source>
        <dbReference type="Proteomes" id="UP000594454"/>
    </source>
</evidence>
<dbReference type="AlphaFoldDB" id="A0A7R8UCV5"/>
<name>A0A7R8UCV5_HERIL</name>
<dbReference type="Proteomes" id="UP000594454">
    <property type="component" value="Chromosome 1"/>
</dbReference>
<proteinExistence type="predicted"/>
<accession>A0A7R8UCV5</accession>
<gene>
    <name evidence="2" type="ORF">HERILL_LOCUS1495</name>
</gene>
<keyword evidence="3" id="KW-1185">Reference proteome</keyword>
<evidence type="ECO:0000256" key="1">
    <source>
        <dbReference type="SAM" id="Phobius"/>
    </source>
</evidence>
<reference evidence="2 3" key="1">
    <citation type="submission" date="2020-11" db="EMBL/GenBank/DDBJ databases">
        <authorList>
            <person name="Wallbank WR R."/>
            <person name="Pardo Diaz C."/>
            <person name="Kozak K."/>
            <person name="Martin S."/>
            <person name="Jiggins C."/>
            <person name="Moest M."/>
            <person name="Warren A I."/>
            <person name="Generalovic N T."/>
            <person name="Byers J.R.P. K."/>
            <person name="Montejo-Kovacevich G."/>
            <person name="Yen C E."/>
        </authorList>
    </citation>
    <scope>NUCLEOTIDE SEQUENCE [LARGE SCALE GENOMIC DNA]</scope>
</reference>
<protein>
    <submittedName>
        <fullName evidence="2">Uncharacterized protein</fullName>
    </submittedName>
</protein>
<evidence type="ECO:0000313" key="2">
    <source>
        <dbReference type="EMBL" id="CAD7078214.1"/>
    </source>
</evidence>
<feature type="transmembrane region" description="Helical" evidence="1">
    <location>
        <begin position="6"/>
        <end position="26"/>
    </location>
</feature>
<keyword evidence="1" id="KW-1133">Transmembrane helix</keyword>
<dbReference type="EMBL" id="LR899009">
    <property type="protein sequence ID" value="CAD7078214.1"/>
    <property type="molecule type" value="Genomic_DNA"/>
</dbReference>
<organism evidence="2 3">
    <name type="scientific">Hermetia illucens</name>
    <name type="common">Black soldier fly</name>
    <dbReference type="NCBI Taxonomy" id="343691"/>
    <lineage>
        <taxon>Eukaryota</taxon>
        <taxon>Metazoa</taxon>
        <taxon>Ecdysozoa</taxon>
        <taxon>Arthropoda</taxon>
        <taxon>Hexapoda</taxon>
        <taxon>Insecta</taxon>
        <taxon>Pterygota</taxon>
        <taxon>Neoptera</taxon>
        <taxon>Endopterygota</taxon>
        <taxon>Diptera</taxon>
        <taxon>Brachycera</taxon>
        <taxon>Stratiomyomorpha</taxon>
        <taxon>Stratiomyidae</taxon>
        <taxon>Hermetiinae</taxon>
        <taxon>Hermetia</taxon>
    </lineage>
</organism>